<organism evidence="4 5">
    <name type="scientific">Prymnesium parvum</name>
    <name type="common">Toxic golden alga</name>
    <dbReference type="NCBI Taxonomy" id="97485"/>
    <lineage>
        <taxon>Eukaryota</taxon>
        <taxon>Haptista</taxon>
        <taxon>Haptophyta</taxon>
        <taxon>Prymnesiophyceae</taxon>
        <taxon>Prymnesiales</taxon>
        <taxon>Prymnesiaceae</taxon>
        <taxon>Prymnesium</taxon>
    </lineage>
</organism>
<keyword evidence="2" id="KW-0009">Actin-binding</keyword>
<evidence type="ECO:0000256" key="1">
    <source>
        <dbReference type="ARBA" id="ARBA00022737"/>
    </source>
</evidence>
<feature type="region of interest" description="Disordered" evidence="3">
    <location>
        <begin position="199"/>
        <end position="221"/>
    </location>
</feature>
<feature type="compositionally biased region" description="Polar residues" evidence="3">
    <location>
        <begin position="1678"/>
        <end position="1690"/>
    </location>
</feature>
<dbReference type="GO" id="GO:0032432">
    <property type="term" value="C:actin filament bundle"/>
    <property type="evidence" value="ECO:0007669"/>
    <property type="project" value="TreeGrafter"/>
</dbReference>
<dbReference type="EMBL" id="JBGBPQ010000023">
    <property type="protein sequence ID" value="KAL1500428.1"/>
    <property type="molecule type" value="Genomic_DNA"/>
</dbReference>
<proteinExistence type="predicted"/>
<dbReference type="SUPFAM" id="SSF47576">
    <property type="entry name" value="Calponin-homology domain, CH-domain"/>
    <property type="match status" value="1"/>
</dbReference>
<keyword evidence="5" id="KW-1185">Reference proteome</keyword>
<dbReference type="GO" id="GO:0051639">
    <property type="term" value="P:actin filament network formation"/>
    <property type="evidence" value="ECO:0007669"/>
    <property type="project" value="TreeGrafter"/>
</dbReference>
<keyword evidence="1" id="KW-0677">Repeat</keyword>
<name>A0AB34IN76_PRYPA</name>
<protein>
    <submittedName>
        <fullName evidence="4">Uncharacterized protein</fullName>
    </submittedName>
</protein>
<feature type="region of interest" description="Disordered" evidence="3">
    <location>
        <begin position="235"/>
        <end position="292"/>
    </location>
</feature>
<feature type="region of interest" description="Disordered" evidence="3">
    <location>
        <begin position="1"/>
        <end position="39"/>
    </location>
</feature>
<feature type="compositionally biased region" description="Polar residues" evidence="3">
    <location>
        <begin position="283"/>
        <end position="292"/>
    </location>
</feature>
<dbReference type="Gene3D" id="1.10.418.10">
    <property type="entry name" value="Calponin-like domain"/>
    <property type="match status" value="1"/>
</dbReference>
<dbReference type="InterPro" id="IPR036872">
    <property type="entry name" value="CH_dom_sf"/>
</dbReference>
<sequence length="2291" mass="242177">MASQRNSSEPPGEGVGRPRRQLGPLRLLRRGQRGVKATASAVPVVEVQANVSRLTGEERCVSPVILSTAAGAAPPHPTQPRATSPNAAVVAPVVAPAHPSVSANTSSPATGGAAAVRSALPASKGLRGRRSSVVSRVSTVARSVAARASTYSRESRWDSSILKIRRDRTRAMEAATSVLSPASQQHLTKMKLARVRAAKKEGPPEPVVAQAPSSHKVSTEVHSKLTRIRAAKLAASVSRQLRSHRSSTRDSTARTSMFRQSRRDAPRSSHRQGKARARFDPTLTAQSELPTCHESNAASTLYAGRNAAMGAGARGPPQAERRGRGLAGRRTRESGLVVDRATDCSEGWLSMRNPRESGLTVDRRTDLSDSALATDVSRRHRESGLVVDRRTGDEERGHRCRPTAGRATARDSDLSVDAPSGRRETGLAVDAHPGAARRHWRGRSITHRQGGTPFDGIARVSSQDELSTPPRVTFRLDSDKVESPWMQLGLELAGLELIAEEEASLDAQSKALMLAGRVRQPSASGIAKSTWLDFGQELARLSLSHEEEAALDGQSKASLRAARKLGERISRQSDSGGASWMGFGLELAELELTEEEEAELDAQSKASLRAARVVGRRESIRKSVAPSVSWMEFGLELAELDLTEEEEAELDAQSKASLRAARVVSRRKNSRKSVAPSVSWMGFGLELAELDLTEEEEVELDAQSRASLRAARVVSRRKNSRKSVAPSVSWMGFGLELAELDLTEEEEVELDAQSKASLHAARIVGRRKSSRKSVAADSSWVGFGLELAELDLTEEEEVELDAQSKASLRAARVVKRRESCRPSTTSASWVEFGLELADLDLDAEEEAALDAQSKASLRAARVVGRRESCRESVSASASWVEFGLELADLELDGEEEAALDAQSKASLRAARVVGRRESCRKSVAASASWLDFGIELADLELTREQEASLDAQSRASLRAARVVGRRESCRRSCAGNPSWPGFQMDQTELGFIEEESSMKEHSRTPLKLATDASQLQHPSASAWNDFGMQEGLELSEEETAASAQAHAVTRANAHDIAPATSWLGFGLELAALGLSADEEAALDAQARAALQSARVVKARGEPPESMVKSAWVGFGLELAALGLSADEEGALDAQAQAALHSARVVKARGEPPEVGTVKSSWVGFGLELAGLGLNADEEEALDAQARTALRSARIIKARGELPEGMVKSSWLGFGLELAGLGLNADEEEALDAQARAALLSARLLKAKLISAALSTVHARAVQGRPSLPVGASLDESIGEIDLEDEQVTFGSACTSSPRSTSLAEGLSMSAQTAVPTPSSAVTLGGTAEVIPGSSISSQGMSLEIEDGADAPSHDGWPPLPVGASLDESIGEVDSEDEQVTFGSACTASQRSTSLAEGVSMPAQAAAPSPSSAVTLSGTAEVMPGSCISSQDTPFHIQCGADAPSHDGAPSGEQAIPENAADDVDAKSSSREELDHIDNRAQDVASPPEHSAALSTVHARAVHGRPPLPVGASLDESIGEVDSEDEQVTFRSACTASRRSTSLAEGVSMPAQAAAPSPSSAVTLSGTTEVMPGSSVPSQGTPFHIQCGADAPSHDGAPSGEQAIPENAADDVDAKSSSREELDHIDNRAQDVASPPEHSAALSTVHARAVQARPPLPIGASFDESIGVVDSEDEQVTFGSASTASQRSTSLAEGVSMPAQAAAPSPSSAVTLSGTTEVMLGATISSQDTPFHIQCGADAPSHDGAPSGEQAILASAADDIDPQTAVEESPNYTQNVDVRAPSPDVASPMDELGSISAVYASVVNGPSGALMGTTSMSDSISRVMEHEITFSDSDSRPLTSCCEDYPPAAAPSSAVLEGQSHTFSDLALSRVVLSQEILTPESVIDVSAAVTEHAAYVPPFGQRDISSPSLVVPDKGSASKGRQGGFNEQEKVALVRHVKWALKNNPLVADIEKIDPHSNDIYQIIAASVLPCLFIHHVDELAIDVRALNVPGDQPLDQSSRLQNHTLCINAATSIGCGYIRSHPQQLLVSSNFVVSDFGTDLADSIALAIVLKQLSSASTRPDELRKYRIEQRAACVVDAARDAGVEAFQTIGEQAVGLKVLQPFADKLLDTNFAKSSLADWQAQFRIFEKQATFLEAVKRSQEAKATRPARQVNYLTGHPAEDDFSHQEPQDSSSGSDLLEQLAQLLAGGEVKTKGGKKEAAGKTAEDAAFVRRLVAALGGDRTAKDRDWVEANGVPGFAPPDDPRREPLHIGKVCKALLGIKVPAKCPKDPSALVGPECCRELVDGEIEK</sequence>
<evidence type="ECO:0000313" key="4">
    <source>
        <dbReference type="EMBL" id="KAL1500428.1"/>
    </source>
</evidence>
<feature type="region of interest" description="Disordered" evidence="3">
    <location>
        <begin position="1678"/>
        <end position="1707"/>
    </location>
</feature>
<feature type="compositionally biased region" description="Basic and acidic residues" evidence="3">
    <location>
        <begin position="387"/>
        <end position="397"/>
    </location>
</feature>
<feature type="region of interest" description="Disordered" evidence="3">
    <location>
        <begin position="308"/>
        <end position="332"/>
    </location>
</feature>
<dbReference type="GO" id="GO:0005737">
    <property type="term" value="C:cytoplasm"/>
    <property type="evidence" value="ECO:0007669"/>
    <property type="project" value="TreeGrafter"/>
</dbReference>
<dbReference type="GO" id="GO:0051017">
    <property type="term" value="P:actin filament bundle assembly"/>
    <property type="evidence" value="ECO:0007669"/>
    <property type="project" value="InterPro"/>
</dbReference>
<feature type="compositionally biased region" description="Low complexity" evidence="3">
    <location>
        <begin position="1697"/>
        <end position="1707"/>
    </location>
</feature>
<evidence type="ECO:0000313" key="5">
    <source>
        <dbReference type="Proteomes" id="UP001515480"/>
    </source>
</evidence>
<comment type="caution">
    <text evidence="4">The sequence shown here is derived from an EMBL/GenBank/DDBJ whole genome shotgun (WGS) entry which is preliminary data.</text>
</comment>
<accession>A0AB34IN76</accession>
<dbReference type="PANTHER" id="PTHR19961">
    <property type="entry name" value="FIMBRIN/PLASTIN"/>
    <property type="match status" value="1"/>
</dbReference>
<feature type="region of interest" description="Disordered" evidence="3">
    <location>
        <begin position="1540"/>
        <end position="1576"/>
    </location>
</feature>
<feature type="region of interest" description="Disordered" evidence="3">
    <location>
        <begin position="1345"/>
        <end position="1365"/>
    </location>
</feature>
<evidence type="ECO:0000256" key="3">
    <source>
        <dbReference type="SAM" id="MobiDB-lite"/>
    </source>
</evidence>
<feature type="compositionally biased region" description="Basic and acidic residues" evidence="3">
    <location>
        <begin position="2160"/>
        <end position="2170"/>
    </location>
</feature>
<dbReference type="GO" id="GO:0051015">
    <property type="term" value="F:actin filament binding"/>
    <property type="evidence" value="ECO:0007669"/>
    <property type="project" value="InterPro"/>
</dbReference>
<dbReference type="PANTHER" id="PTHR19961:SF18">
    <property type="entry name" value="FI19014P1"/>
    <property type="match status" value="1"/>
</dbReference>
<feature type="region of interest" description="Disordered" evidence="3">
    <location>
        <begin position="2158"/>
        <end position="2177"/>
    </location>
</feature>
<dbReference type="Proteomes" id="UP001515480">
    <property type="component" value="Unassembled WGS sequence"/>
</dbReference>
<feature type="compositionally biased region" description="Low complexity" evidence="3">
    <location>
        <begin position="1540"/>
        <end position="1560"/>
    </location>
</feature>
<reference evidence="4 5" key="1">
    <citation type="journal article" date="2024" name="Science">
        <title>Giant polyketide synthase enzymes in the biosynthesis of giant marine polyether toxins.</title>
        <authorList>
            <person name="Fallon T.R."/>
            <person name="Shende V.V."/>
            <person name="Wierzbicki I.H."/>
            <person name="Pendleton A.L."/>
            <person name="Watervoot N.F."/>
            <person name="Auber R.P."/>
            <person name="Gonzalez D.J."/>
            <person name="Wisecaver J.H."/>
            <person name="Moore B.S."/>
        </authorList>
    </citation>
    <scope>NUCLEOTIDE SEQUENCE [LARGE SCALE GENOMIC DNA]</scope>
    <source>
        <strain evidence="4 5">12B1</strain>
    </source>
</reference>
<gene>
    <name evidence="4" type="ORF">AB1Y20_013085</name>
</gene>
<feature type="region of interest" description="Disordered" evidence="3">
    <location>
        <begin position="372"/>
        <end position="426"/>
    </location>
</feature>
<evidence type="ECO:0000256" key="2">
    <source>
        <dbReference type="ARBA" id="ARBA00023203"/>
    </source>
</evidence>
<dbReference type="GO" id="GO:0005884">
    <property type="term" value="C:actin filament"/>
    <property type="evidence" value="ECO:0007669"/>
    <property type="project" value="TreeGrafter"/>
</dbReference>
<dbReference type="InterPro" id="IPR039959">
    <property type="entry name" value="Fimbrin/Plastin"/>
</dbReference>